<dbReference type="Proteomes" id="UP000218165">
    <property type="component" value="Chromosome"/>
</dbReference>
<keyword evidence="3" id="KW-1185">Reference proteome</keyword>
<reference evidence="3" key="1">
    <citation type="submission" date="2017-09" db="EMBL/GenBank/DDBJ databases">
        <title>Brachybacterium sp. VM2412.</title>
        <authorList>
            <person name="Tak E.J."/>
            <person name="Bae J.-W."/>
        </authorList>
    </citation>
    <scope>NUCLEOTIDE SEQUENCE [LARGE SCALE GENOMIC DNA]</scope>
    <source>
        <strain evidence="3">VM2412</strain>
    </source>
</reference>
<proteinExistence type="predicted"/>
<gene>
    <name evidence="2" type="ORF">CFK38_05810</name>
</gene>
<accession>A0A291GM12</accession>
<protein>
    <submittedName>
        <fullName evidence="2">Uncharacterized protein</fullName>
    </submittedName>
</protein>
<organism evidence="2 3">
    <name type="scientific">Brachybacterium vulturis</name>
    <dbReference type="NCBI Taxonomy" id="2017484"/>
    <lineage>
        <taxon>Bacteria</taxon>
        <taxon>Bacillati</taxon>
        <taxon>Actinomycetota</taxon>
        <taxon>Actinomycetes</taxon>
        <taxon>Micrococcales</taxon>
        <taxon>Dermabacteraceae</taxon>
        <taxon>Brachybacterium</taxon>
    </lineage>
</organism>
<dbReference type="AlphaFoldDB" id="A0A291GM12"/>
<dbReference type="KEGG" id="brz:CFK38_05810"/>
<dbReference type="RefSeq" id="WP_096802239.1">
    <property type="nucleotide sequence ID" value="NZ_CP023563.1"/>
</dbReference>
<evidence type="ECO:0000313" key="2">
    <source>
        <dbReference type="EMBL" id="ATG51102.1"/>
    </source>
</evidence>
<name>A0A291GM12_9MICO</name>
<evidence type="ECO:0000256" key="1">
    <source>
        <dbReference type="SAM" id="MobiDB-lite"/>
    </source>
</evidence>
<evidence type="ECO:0000313" key="3">
    <source>
        <dbReference type="Proteomes" id="UP000218165"/>
    </source>
</evidence>
<dbReference type="OrthoDB" id="4507101at2"/>
<sequence length="177" mass="20064">MTNIVIRQLAPLDDVMLTARWFLITSTVLFGVSRRDRVEPHGAYHEDGGGSWLHLLLLDGDRAVVTGVDRDYSETVGGEPRLDQHPGIPEWVLPFIPREEDGSPLHWWGYLLWWEDGVWWSVDHGPDDGVRAVEILNSSTRRARMDDLNDMIGVAGDEHLTEDDPREELEADAAAMR</sequence>
<feature type="region of interest" description="Disordered" evidence="1">
    <location>
        <begin position="157"/>
        <end position="177"/>
    </location>
</feature>
<dbReference type="EMBL" id="CP023563">
    <property type="protein sequence ID" value="ATG51102.1"/>
    <property type="molecule type" value="Genomic_DNA"/>
</dbReference>